<reference evidence="1 2" key="1">
    <citation type="submission" date="2019-01" db="EMBL/GenBank/DDBJ databases">
        <title>Spirosoma flava sp. nov., a propanil-degrading bacterium isolated from herbicide-contaminated soil.</title>
        <authorList>
            <person name="Zhang L."/>
            <person name="Jiang J.-D."/>
        </authorList>
    </citation>
    <scope>NUCLEOTIDE SEQUENCE [LARGE SCALE GENOMIC DNA]</scope>
    <source>
        <strain evidence="1 2">TY50</strain>
    </source>
</reference>
<comment type="caution">
    <text evidence="1">The sequence shown here is derived from an EMBL/GenBank/DDBJ whole genome shotgun (WGS) entry which is preliminary data.</text>
</comment>
<sequence length="137" mass="15567">MNTETKAPDKKNTSQLLVKIDSTCSGAWFTIVQPCIDPETQEEWDNEIARSSTAYVFDYEKYGNTTAVTYNERPDMWKAEPDHDEIKNLINLMATAPELFECLRDCTFALSDPNVSRREINRVLEQAASALKRANGN</sequence>
<accession>A0A4Q2UPC4</accession>
<gene>
    <name evidence="1" type="ORF">EQG79_00840</name>
</gene>
<dbReference type="Proteomes" id="UP000290407">
    <property type="component" value="Unassembled WGS sequence"/>
</dbReference>
<dbReference type="RefSeq" id="WP_129599020.1">
    <property type="nucleotide sequence ID" value="NZ_SBLB01000001.1"/>
</dbReference>
<proteinExistence type="predicted"/>
<protein>
    <submittedName>
        <fullName evidence="1">Uncharacterized protein</fullName>
    </submittedName>
</protein>
<evidence type="ECO:0000313" key="2">
    <source>
        <dbReference type="Proteomes" id="UP000290407"/>
    </source>
</evidence>
<evidence type="ECO:0000313" key="1">
    <source>
        <dbReference type="EMBL" id="RYC70732.1"/>
    </source>
</evidence>
<keyword evidence="2" id="KW-1185">Reference proteome</keyword>
<dbReference type="EMBL" id="SBLB01000001">
    <property type="protein sequence ID" value="RYC70732.1"/>
    <property type="molecule type" value="Genomic_DNA"/>
</dbReference>
<name>A0A4Q2UPC4_9BACT</name>
<dbReference type="AlphaFoldDB" id="A0A4Q2UPC4"/>
<organism evidence="1 2">
    <name type="scientific">Spirosoma sordidisoli</name>
    <dbReference type="NCBI Taxonomy" id="2502893"/>
    <lineage>
        <taxon>Bacteria</taxon>
        <taxon>Pseudomonadati</taxon>
        <taxon>Bacteroidota</taxon>
        <taxon>Cytophagia</taxon>
        <taxon>Cytophagales</taxon>
        <taxon>Cytophagaceae</taxon>
        <taxon>Spirosoma</taxon>
    </lineage>
</organism>